<gene>
    <name evidence="7" type="ORF">R3I93_009401</name>
</gene>
<evidence type="ECO:0000256" key="5">
    <source>
        <dbReference type="SAM" id="Phobius"/>
    </source>
</evidence>
<accession>A0AAN9D938</accession>
<evidence type="ECO:0000256" key="4">
    <source>
        <dbReference type="ARBA" id="ARBA00023136"/>
    </source>
</evidence>
<dbReference type="PANTHER" id="PTHR21041:SF2">
    <property type="entry name" value="DENDRITIC CELL-SPECIFIC TRANSMEMBRANE PROTEIN"/>
    <property type="match status" value="1"/>
</dbReference>
<feature type="transmembrane region" description="Helical" evidence="5">
    <location>
        <begin position="332"/>
        <end position="353"/>
    </location>
</feature>
<dbReference type="InterPro" id="IPR051856">
    <property type="entry name" value="CSR-E3_Ligase_Protein"/>
</dbReference>
<evidence type="ECO:0000256" key="1">
    <source>
        <dbReference type="ARBA" id="ARBA00004141"/>
    </source>
</evidence>
<dbReference type="Proteomes" id="UP001364617">
    <property type="component" value="Unassembled WGS sequence"/>
</dbReference>
<feature type="transmembrane region" description="Helical" evidence="5">
    <location>
        <begin position="247"/>
        <end position="265"/>
    </location>
</feature>
<protein>
    <recommendedName>
        <fullName evidence="6">Dendritic cell-specific transmembrane protein-like domain-containing protein</fullName>
    </recommendedName>
</protein>
<evidence type="ECO:0000259" key="6">
    <source>
        <dbReference type="Pfam" id="PF07782"/>
    </source>
</evidence>
<evidence type="ECO:0000313" key="7">
    <source>
        <dbReference type="EMBL" id="KAK7158188.1"/>
    </source>
</evidence>
<evidence type="ECO:0000256" key="3">
    <source>
        <dbReference type="ARBA" id="ARBA00022989"/>
    </source>
</evidence>
<feature type="transmembrane region" description="Helical" evidence="5">
    <location>
        <begin position="60"/>
        <end position="84"/>
    </location>
</feature>
<feature type="transmembrane region" description="Helical" evidence="5">
    <location>
        <begin position="412"/>
        <end position="433"/>
    </location>
</feature>
<evidence type="ECO:0000313" key="8">
    <source>
        <dbReference type="Proteomes" id="UP001364617"/>
    </source>
</evidence>
<dbReference type="EMBL" id="JAYKXH010000009">
    <property type="protein sequence ID" value="KAK7158188.1"/>
    <property type="molecule type" value="Genomic_DNA"/>
</dbReference>
<keyword evidence="3 5" id="KW-1133">Transmembrane helix</keyword>
<evidence type="ECO:0000256" key="2">
    <source>
        <dbReference type="ARBA" id="ARBA00022692"/>
    </source>
</evidence>
<keyword evidence="8" id="KW-1185">Reference proteome</keyword>
<dbReference type="GO" id="GO:0016020">
    <property type="term" value="C:membrane"/>
    <property type="evidence" value="ECO:0007669"/>
    <property type="project" value="UniProtKB-SubCell"/>
</dbReference>
<dbReference type="AlphaFoldDB" id="A0AAN9D938"/>
<feature type="domain" description="Dendritic cell-specific transmembrane protein-like" evidence="6">
    <location>
        <begin position="274"/>
        <end position="461"/>
    </location>
</feature>
<feature type="transmembrane region" description="Helical" evidence="5">
    <location>
        <begin position="90"/>
        <end position="109"/>
    </location>
</feature>
<dbReference type="Pfam" id="PF07782">
    <property type="entry name" value="DC_STAMP"/>
    <property type="match status" value="1"/>
</dbReference>
<name>A0AAN9D938_9TELE</name>
<dbReference type="InterPro" id="IPR012858">
    <property type="entry name" value="DC_STAMP-like"/>
</dbReference>
<organism evidence="7 8">
    <name type="scientific">Phoxinus phoxinus</name>
    <name type="common">Eurasian minnow</name>
    <dbReference type="NCBI Taxonomy" id="58324"/>
    <lineage>
        <taxon>Eukaryota</taxon>
        <taxon>Metazoa</taxon>
        <taxon>Chordata</taxon>
        <taxon>Craniata</taxon>
        <taxon>Vertebrata</taxon>
        <taxon>Euteleostomi</taxon>
        <taxon>Actinopterygii</taxon>
        <taxon>Neopterygii</taxon>
        <taxon>Teleostei</taxon>
        <taxon>Ostariophysi</taxon>
        <taxon>Cypriniformes</taxon>
        <taxon>Leuciscidae</taxon>
        <taxon>Phoxininae</taxon>
        <taxon>Phoxinus</taxon>
    </lineage>
</organism>
<keyword evidence="4 5" id="KW-0472">Membrane</keyword>
<sequence length="505" mass="57555">MKDPRLADERATTFLSETVSETMVIQTKFDQLAERVRWVWSRICSLYTTNSTKSWKEKSLLLLSCFTTSLILSTFLFLILHFSFKCVQEVSVPLTCVFCISLTPAMYFSERIRCFGALVLISMGMKQVKSLLLTLGTSSVIFFNIQNTLHNMRLLAKGLLCNLEGKLLDINTEPLGNYIKMLMWVGNQLKGYLINFSVVSSHADFTLKAKVDSELYRVHLSEAEQALNQTTQSVLALTNALSSIGKILSPTLGFFCIVLLTALYLRRFHVDKKHNNIYITKTFRCFDEQQREKGKPCVLPLSKSESERYIVTPSIRPTGLQWKAMLKFSIPIFTHCLTWLVFISLDGMIYWLIVALSKRLGELEPLHVPVGIKLQEATSFLGLPVNENSKGEDFSFTVSLFEKKCLPEPELWLYQSLVPLSVVLALLVVLILLSSQIVQLRVVLSEQFFSDVAKKRTAYLHAKILRKRCKSKVEEHEGDLKTLAMQPSFWCPLLFHKHRTNPDAV</sequence>
<dbReference type="PANTHER" id="PTHR21041">
    <property type="entry name" value="DENDRITIC CELL-SPECIFIC TRANSMEMBRANE PROTEIN"/>
    <property type="match status" value="1"/>
</dbReference>
<comment type="subcellular location">
    <subcellularLocation>
        <location evidence="1">Membrane</location>
        <topology evidence="1">Multi-pass membrane protein</topology>
    </subcellularLocation>
</comment>
<feature type="transmembrane region" description="Helical" evidence="5">
    <location>
        <begin position="130"/>
        <end position="149"/>
    </location>
</feature>
<proteinExistence type="predicted"/>
<reference evidence="7 8" key="1">
    <citation type="submission" date="2024-02" db="EMBL/GenBank/DDBJ databases">
        <title>Chromosome-level genome assembly of the Eurasian Minnow (Phoxinus phoxinus).</title>
        <authorList>
            <person name="Oriowo T.O."/>
            <person name="Martin S."/>
            <person name="Stange M."/>
            <person name="Chrysostomakis Y."/>
            <person name="Brown T."/>
            <person name="Winkler S."/>
            <person name="Kukowka S."/>
            <person name="Myers E.W."/>
            <person name="Bohne A."/>
        </authorList>
    </citation>
    <scope>NUCLEOTIDE SEQUENCE [LARGE SCALE GENOMIC DNA]</scope>
    <source>
        <strain evidence="7">ZFMK-TIS-60720</strain>
        <tissue evidence="7">Whole Organism</tissue>
    </source>
</reference>
<keyword evidence="2 5" id="KW-0812">Transmembrane</keyword>
<comment type="caution">
    <text evidence="7">The sequence shown here is derived from an EMBL/GenBank/DDBJ whole genome shotgun (WGS) entry which is preliminary data.</text>
</comment>